<evidence type="ECO:0000313" key="2">
    <source>
        <dbReference type="EMBL" id="PXW90399.1"/>
    </source>
</evidence>
<dbReference type="GO" id="GO:0005829">
    <property type="term" value="C:cytosol"/>
    <property type="evidence" value="ECO:0007669"/>
    <property type="project" value="TreeGrafter"/>
</dbReference>
<name>A0A2V3WNW4_9BACI</name>
<dbReference type="Gene3D" id="3.30.1490.130">
    <property type="entry name" value="D-aminoacylase. Domain 3"/>
    <property type="match status" value="1"/>
</dbReference>
<dbReference type="Gene3D" id="2.30.40.10">
    <property type="entry name" value="Urease, subunit C, domain 1"/>
    <property type="match status" value="1"/>
</dbReference>
<comment type="caution">
    <text evidence="2">The sequence shown here is derived from an EMBL/GenBank/DDBJ whole genome shotgun (WGS) entry which is preliminary data.</text>
</comment>
<dbReference type="Pfam" id="PF07969">
    <property type="entry name" value="Amidohydro_3"/>
    <property type="match status" value="1"/>
</dbReference>
<dbReference type="OrthoDB" id="9775607at2"/>
<accession>A0A2V3WNW4</accession>
<dbReference type="RefSeq" id="WP_110393663.1">
    <property type="nucleotide sequence ID" value="NZ_JBHUHB010000001.1"/>
</dbReference>
<keyword evidence="3" id="KW-1185">Reference proteome</keyword>
<evidence type="ECO:0000259" key="1">
    <source>
        <dbReference type="Pfam" id="PF07969"/>
    </source>
</evidence>
<dbReference type="SUPFAM" id="SSF51338">
    <property type="entry name" value="Composite domain of metallo-dependent hydrolases"/>
    <property type="match status" value="1"/>
</dbReference>
<dbReference type="SUPFAM" id="SSF51556">
    <property type="entry name" value="Metallo-dependent hydrolases"/>
    <property type="match status" value="1"/>
</dbReference>
<dbReference type="EMBL" id="QJJQ01000001">
    <property type="protein sequence ID" value="PXW90399.1"/>
    <property type="molecule type" value="Genomic_DNA"/>
</dbReference>
<proteinExistence type="predicted"/>
<dbReference type="PANTHER" id="PTHR11647">
    <property type="entry name" value="HYDRANTOINASE/DIHYDROPYRIMIDINASE FAMILY MEMBER"/>
    <property type="match status" value="1"/>
</dbReference>
<dbReference type="InterPro" id="IPR023100">
    <property type="entry name" value="D-aminoacylase_insert_dom_sf"/>
</dbReference>
<protein>
    <submittedName>
        <fullName evidence="2">N-acyl-D-amino-acid deacylase</fullName>
    </submittedName>
</protein>
<evidence type="ECO:0000313" key="3">
    <source>
        <dbReference type="Proteomes" id="UP000247978"/>
    </source>
</evidence>
<sequence length="515" mass="57809">MMYFDTIIANGTVIDGTGAPRIKADIGIIGEKIAAIGDLSRAISEELIDATGKMISPGFIDVHVHSELELLGGIDQYAPLKMGVTTQLSSPDGFSWAILNKDKLKEVQEYLHVFYKDSRLKLTNDMTLNDFLTLFDGNIPSNLVLQVPHLSVRVEVMGWDNRSATDDELVKMELLVRDWMEAGAVSFCTGLEYEPMRHADTRELIQLSKVAAQYGGIYVAHQRGYGDNVEVGCQETYAIAKEANIPVHISHFTVDQQAETEINKGIEQHIDVTFDMYPYPAGCTHLLMGLPVHLQSGTPQEVKARLKDQKIRKEMTEHLTKTFPLDRVVFAAVGSEKPTGWEGKSLGQVMEQFGMNVTDTVCEILLETDLQALMIYHWLPERIPFLEKTFKHPLHMVATDGIYVGKRPHPRGFGSFAKVLDEYVRKNRWLTYEQAIYKMSGFPATRFNIKWRGMLKENYFADIVVFDPNLVSGPATFENARQDPKGIDYVFVNGKVAVEKGKATSNLNGKIVNTK</sequence>
<dbReference type="GO" id="GO:0016812">
    <property type="term" value="F:hydrolase activity, acting on carbon-nitrogen (but not peptide) bonds, in cyclic amides"/>
    <property type="evidence" value="ECO:0007669"/>
    <property type="project" value="TreeGrafter"/>
</dbReference>
<feature type="domain" description="Amidohydrolase 3" evidence="1">
    <location>
        <begin position="46"/>
        <end position="497"/>
    </location>
</feature>
<gene>
    <name evidence="2" type="ORF">DFR56_101311</name>
</gene>
<dbReference type="Proteomes" id="UP000247978">
    <property type="component" value="Unassembled WGS sequence"/>
</dbReference>
<dbReference type="InterPro" id="IPR013108">
    <property type="entry name" value="Amidohydro_3"/>
</dbReference>
<dbReference type="InterPro" id="IPR032466">
    <property type="entry name" value="Metal_Hydrolase"/>
</dbReference>
<dbReference type="AlphaFoldDB" id="A0A2V3WNW4"/>
<organism evidence="2 3">
    <name type="scientific">Pseudogracilibacillus auburnensis</name>
    <dbReference type="NCBI Taxonomy" id="1494959"/>
    <lineage>
        <taxon>Bacteria</taxon>
        <taxon>Bacillati</taxon>
        <taxon>Bacillota</taxon>
        <taxon>Bacilli</taxon>
        <taxon>Bacillales</taxon>
        <taxon>Bacillaceae</taxon>
        <taxon>Pseudogracilibacillus</taxon>
    </lineage>
</organism>
<reference evidence="2 3" key="1">
    <citation type="submission" date="2018-05" db="EMBL/GenBank/DDBJ databases">
        <title>Genomic Encyclopedia of Type Strains, Phase IV (KMG-IV): sequencing the most valuable type-strain genomes for metagenomic binning, comparative biology and taxonomic classification.</title>
        <authorList>
            <person name="Goeker M."/>
        </authorList>
    </citation>
    <scope>NUCLEOTIDE SEQUENCE [LARGE SCALE GENOMIC DNA]</scope>
    <source>
        <strain evidence="2 3">DSM 28556</strain>
    </source>
</reference>
<dbReference type="InterPro" id="IPR050378">
    <property type="entry name" value="Metallo-dep_Hydrolases_sf"/>
</dbReference>
<dbReference type="Gene3D" id="3.20.20.140">
    <property type="entry name" value="Metal-dependent hydrolases"/>
    <property type="match status" value="1"/>
</dbReference>
<dbReference type="PANTHER" id="PTHR11647:SF1">
    <property type="entry name" value="COLLAPSIN RESPONSE MEDIATOR PROTEIN"/>
    <property type="match status" value="1"/>
</dbReference>
<dbReference type="GO" id="GO:0016811">
    <property type="term" value="F:hydrolase activity, acting on carbon-nitrogen (but not peptide) bonds, in linear amides"/>
    <property type="evidence" value="ECO:0007669"/>
    <property type="project" value="InterPro"/>
</dbReference>
<dbReference type="InterPro" id="IPR011059">
    <property type="entry name" value="Metal-dep_hydrolase_composite"/>
</dbReference>